<dbReference type="SUPFAM" id="SSF52540">
    <property type="entry name" value="P-loop containing nucleoside triphosphate hydrolases"/>
    <property type="match status" value="1"/>
</dbReference>
<comment type="caution">
    <text evidence="3">The sequence shown here is derived from an EMBL/GenBank/DDBJ whole genome shotgun (WGS) entry which is preliminary data.</text>
</comment>
<dbReference type="AlphaFoldDB" id="A0A8J1TB85"/>
<feature type="compositionally biased region" description="Basic and acidic residues" evidence="1">
    <location>
        <begin position="77"/>
        <end position="88"/>
    </location>
</feature>
<dbReference type="InterPro" id="IPR052654">
    <property type="entry name" value="CS_Sulfotransferase"/>
</dbReference>
<feature type="transmembrane region" description="Helical" evidence="2">
    <location>
        <begin position="12"/>
        <end position="32"/>
    </location>
</feature>
<organism evidence="3 4">
    <name type="scientific">Owenia fusiformis</name>
    <name type="common">Polychaete worm</name>
    <dbReference type="NCBI Taxonomy" id="6347"/>
    <lineage>
        <taxon>Eukaryota</taxon>
        <taxon>Metazoa</taxon>
        <taxon>Spiralia</taxon>
        <taxon>Lophotrochozoa</taxon>
        <taxon>Annelida</taxon>
        <taxon>Polychaeta</taxon>
        <taxon>Sedentaria</taxon>
        <taxon>Canalipalpata</taxon>
        <taxon>Sabellida</taxon>
        <taxon>Oweniida</taxon>
        <taxon>Oweniidae</taxon>
        <taxon>Owenia</taxon>
    </lineage>
</organism>
<dbReference type="GO" id="GO:0019319">
    <property type="term" value="P:hexose biosynthetic process"/>
    <property type="evidence" value="ECO:0007669"/>
    <property type="project" value="TreeGrafter"/>
</dbReference>
<feature type="region of interest" description="Disordered" evidence="1">
    <location>
        <begin position="77"/>
        <end position="97"/>
    </location>
</feature>
<dbReference type="Proteomes" id="UP000749559">
    <property type="component" value="Unassembled WGS sequence"/>
</dbReference>
<dbReference type="InterPro" id="IPR000863">
    <property type="entry name" value="Sulfotransferase_dom"/>
</dbReference>
<dbReference type="PANTHER" id="PTHR15723:SF0">
    <property type="entry name" value="CARBOHYDRATE SULFOTRANSFERASE 15"/>
    <property type="match status" value="1"/>
</dbReference>
<proteinExistence type="predicted"/>
<keyword evidence="4" id="KW-1185">Reference proteome</keyword>
<dbReference type="Gene3D" id="3.40.50.300">
    <property type="entry name" value="P-loop containing nucleotide triphosphate hydrolases"/>
    <property type="match status" value="1"/>
</dbReference>
<dbReference type="GO" id="GO:0050659">
    <property type="term" value="F:N-acetylgalactosamine 4-sulfate 6-O-sulfotransferase activity"/>
    <property type="evidence" value="ECO:0007669"/>
    <property type="project" value="TreeGrafter"/>
</dbReference>
<reference evidence="3" key="1">
    <citation type="submission" date="2022-03" db="EMBL/GenBank/DDBJ databases">
        <authorList>
            <person name="Martin C."/>
        </authorList>
    </citation>
    <scope>NUCLEOTIDE SEQUENCE</scope>
</reference>
<accession>A0A8J1TB85</accession>
<evidence type="ECO:0000256" key="1">
    <source>
        <dbReference type="SAM" id="MobiDB-lite"/>
    </source>
</evidence>
<name>A0A8J1TB85_OWEFU</name>
<dbReference type="Pfam" id="PF00685">
    <property type="entry name" value="Sulfotransfer_1"/>
    <property type="match status" value="1"/>
</dbReference>
<dbReference type="EMBL" id="CAIIXF020000011">
    <property type="protein sequence ID" value="CAH1799614.1"/>
    <property type="molecule type" value="Genomic_DNA"/>
</dbReference>
<dbReference type="InterPro" id="IPR027417">
    <property type="entry name" value="P-loop_NTPase"/>
</dbReference>
<sequence>MYFKLRKFIYDKLKLIILIGCLTFGLIQLTSFHRHSNYRRINVDPRHLPRELHMGLSKVGASSQHETAHHAVAIETEAYHDNADTKEDTSDDSVNTGDFDTDADGEFEAHGELEGYNAVDDLSRKSDTVLDNSISGNENVRSEESLIREHFGIDPRLDDASLKALMNIWNTIELQMLTETKNISNIRRIPFLPNYRNPCWISRLGAEDPYRFDRFIVTRGKLVDNLNALWTARREQGLPWRLRCLPFFYIIGTSKCATTDLYRRLLGHPDIVTEAKEWHWWSVRRPPKGGHPMSSYVDVFDGVSETIRKEYTEKDGFPFHNMITMDGSPSTIYNVTGEPWGDDGPQFTNAHHIHHFYPEAKIVLIARDPVERLYSEYLFFKKDHPESLEDFHMRSQEAINEYLNCVKDTGSERHCAYEDINVGTRKFRLQIGLYHTFLLDWYKLFPKENILVIRTEDLADNTNQTMRDVFHLTGLTRLNDKQLDSMYRSKHYNIRRPYGRTFGDMKPETRTLLRNFYTTYNHRLADLLKNENFTWGY</sequence>
<gene>
    <name evidence="3" type="ORF">OFUS_LOCUS23601</name>
</gene>
<keyword evidence="2" id="KW-0812">Transmembrane</keyword>
<evidence type="ECO:0000313" key="4">
    <source>
        <dbReference type="Proteomes" id="UP000749559"/>
    </source>
</evidence>
<keyword evidence="2" id="KW-1133">Transmembrane helix</keyword>
<dbReference type="OrthoDB" id="8068875at2759"/>
<protein>
    <submittedName>
        <fullName evidence="3">Uncharacterized protein</fullName>
    </submittedName>
</protein>
<dbReference type="PANTHER" id="PTHR15723">
    <property type="entry name" value="CARBOHYDRATE SULFOTRANSFERASE 15"/>
    <property type="match status" value="1"/>
</dbReference>
<evidence type="ECO:0000313" key="3">
    <source>
        <dbReference type="EMBL" id="CAH1799614.1"/>
    </source>
</evidence>
<evidence type="ECO:0000256" key="2">
    <source>
        <dbReference type="SAM" id="Phobius"/>
    </source>
</evidence>
<keyword evidence="2" id="KW-0472">Membrane</keyword>